<sequence>MKCFFRCLVTRMTPPSHCGQPMSWDVFRASWVCHCGVAR</sequence>
<organism evidence="1 2">
    <name type="scientific">Nocardiopsis metallicus</name>
    <dbReference type="NCBI Taxonomy" id="179819"/>
    <lineage>
        <taxon>Bacteria</taxon>
        <taxon>Bacillati</taxon>
        <taxon>Actinomycetota</taxon>
        <taxon>Actinomycetes</taxon>
        <taxon>Streptosporangiales</taxon>
        <taxon>Nocardiopsidaceae</taxon>
        <taxon>Nocardiopsis</taxon>
    </lineage>
</organism>
<accession>A0A840WHK9</accession>
<protein>
    <submittedName>
        <fullName evidence="1">Uncharacterized protein</fullName>
    </submittedName>
</protein>
<comment type="caution">
    <text evidence="1">The sequence shown here is derived from an EMBL/GenBank/DDBJ whole genome shotgun (WGS) entry which is preliminary data.</text>
</comment>
<reference evidence="1 2" key="1">
    <citation type="submission" date="2020-08" db="EMBL/GenBank/DDBJ databases">
        <title>Sequencing the genomes of 1000 actinobacteria strains.</title>
        <authorList>
            <person name="Klenk H.-P."/>
        </authorList>
    </citation>
    <scope>NUCLEOTIDE SEQUENCE [LARGE SCALE GENOMIC DNA]</scope>
    <source>
        <strain evidence="1 2">DSM 44598</strain>
    </source>
</reference>
<proteinExistence type="predicted"/>
<dbReference type="EMBL" id="JACHDO010000002">
    <property type="protein sequence ID" value="MBB5495772.1"/>
    <property type="molecule type" value="Genomic_DNA"/>
</dbReference>
<name>A0A840WHK9_9ACTN</name>
<evidence type="ECO:0000313" key="1">
    <source>
        <dbReference type="EMBL" id="MBB5495772.1"/>
    </source>
</evidence>
<gene>
    <name evidence="1" type="ORF">HNR07_006991</name>
</gene>
<dbReference type="Proteomes" id="UP000579647">
    <property type="component" value="Unassembled WGS sequence"/>
</dbReference>
<keyword evidence="2" id="KW-1185">Reference proteome</keyword>
<evidence type="ECO:0000313" key="2">
    <source>
        <dbReference type="Proteomes" id="UP000579647"/>
    </source>
</evidence>
<dbReference type="AlphaFoldDB" id="A0A840WHK9"/>